<dbReference type="RefSeq" id="XP_005822199.1">
    <property type="nucleotide sequence ID" value="XM_005822142.1"/>
</dbReference>
<proteinExistence type="predicted"/>
<dbReference type="AlphaFoldDB" id="L1IH22"/>
<dbReference type="KEGG" id="gtt:GUITHDRAFT_146628"/>
<evidence type="ECO:0000313" key="1">
    <source>
        <dbReference type="EMBL" id="EKX35219.1"/>
    </source>
</evidence>
<reference evidence="3" key="2">
    <citation type="submission" date="2012-11" db="EMBL/GenBank/DDBJ databases">
        <authorList>
            <person name="Kuo A."/>
            <person name="Curtis B.A."/>
            <person name="Tanifuji G."/>
            <person name="Burki F."/>
            <person name="Gruber A."/>
            <person name="Irimia M."/>
            <person name="Maruyama S."/>
            <person name="Arias M.C."/>
            <person name="Ball S.G."/>
            <person name="Gile G.H."/>
            <person name="Hirakawa Y."/>
            <person name="Hopkins J.F."/>
            <person name="Rensing S.A."/>
            <person name="Schmutz J."/>
            <person name="Symeonidi A."/>
            <person name="Elias M."/>
            <person name="Eveleigh R.J."/>
            <person name="Herman E.K."/>
            <person name="Klute M.J."/>
            <person name="Nakayama T."/>
            <person name="Obornik M."/>
            <person name="Reyes-Prieto A."/>
            <person name="Armbrust E.V."/>
            <person name="Aves S.J."/>
            <person name="Beiko R.G."/>
            <person name="Coutinho P."/>
            <person name="Dacks J.B."/>
            <person name="Durnford D.G."/>
            <person name="Fast N.M."/>
            <person name="Green B.R."/>
            <person name="Grisdale C."/>
            <person name="Hempe F."/>
            <person name="Henrissat B."/>
            <person name="Hoppner M.P."/>
            <person name="Ishida K.-I."/>
            <person name="Kim E."/>
            <person name="Koreny L."/>
            <person name="Kroth P.G."/>
            <person name="Liu Y."/>
            <person name="Malik S.-B."/>
            <person name="Maier U.G."/>
            <person name="McRose D."/>
            <person name="Mock T."/>
            <person name="Neilson J.A."/>
            <person name="Onodera N.T."/>
            <person name="Poole A.M."/>
            <person name="Pritham E.J."/>
            <person name="Richards T.A."/>
            <person name="Rocap G."/>
            <person name="Roy S.W."/>
            <person name="Sarai C."/>
            <person name="Schaack S."/>
            <person name="Shirato S."/>
            <person name="Slamovits C.H."/>
            <person name="Spencer D.F."/>
            <person name="Suzuki S."/>
            <person name="Worden A.Z."/>
            <person name="Zauner S."/>
            <person name="Barry K."/>
            <person name="Bell C."/>
            <person name="Bharti A.K."/>
            <person name="Crow J.A."/>
            <person name="Grimwood J."/>
            <person name="Kramer R."/>
            <person name="Lindquist E."/>
            <person name="Lucas S."/>
            <person name="Salamov A."/>
            <person name="McFadden G.I."/>
            <person name="Lane C.E."/>
            <person name="Keeling P.J."/>
            <person name="Gray M.W."/>
            <person name="Grigoriev I.V."/>
            <person name="Archibald J.M."/>
        </authorList>
    </citation>
    <scope>NUCLEOTIDE SEQUENCE</scope>
    <source>
        <strain evidence="3">CCMP2712</strain>
    </source>
</reference>
<protein>
    <submittedName>
        <fullName evidence="1 2">Uncharacterized protein</fullName>
    </submittedName>
</protein>
<reference evidence="1 3" key="1">
    <citation type="journal article" date="2012" name="Nature">
        <title>Algal genomes reveal evolutionary mosaicism and the fate of nucleomorphs.</title>
        <authorList>
            <consortium name="DOE Joint Genome Institute"/>
            <person name="Curtis B.A."/>
            <person name="Tanifuji G."/>
            <person name="Burki F."/>
            <person name="Gruber A."/>
            <person name="Irimia M."/>
            <person name="Maruyama S."/>
            <person name="Arias M.C."/>
            <person name="Ball S.G."/>
            <person name="Gile G.H."/>
            <person name="Hirakawa Y."/>
            <person name="Hopkins J.F."/>
            <person name="Kuo A."/>
            <person name="Rensing S.A."/>
            <person name="Schmutz J."/>
            <person name="Symeonidi A."/>
            <person name="Elias M."/>
            <person name="Eveleigh R.J."/>
            <person name="Herman E.K."/>
            <person name="Klute M.J."/>
            <person name="Nakayama T."/>
            <person name="Obornik M."/>
            <person name="Reyes-Prieto A."/>
            <person name="Armbrust E.V."/>
            <person name="Aves S.J."/>
            <person name="Beiko R.G."/>
            <person name="Coutinho P."/>
            <person name="Dacks J.B."/>
            <person name="Durnford D.G."/>
            <person name="Fast N.M."/>
            <person name="Green B.R."/>
            <person name="Grisdale C.J."/>
            <person name="Hempel F."/>
            <person name="Henrissat B."/>
            <person name="Hoppner M.P."/>
            <person name="Ishida K."/>
            <person name="Kim E."/>
            <person name="Koreny L."/>
            <person name="Kroth P.G."/>
            <person name="Liu Y."/>
            <person name="Malik S.B."/>
            <person name="Maier U.G."/>
            <person name="McRose D."/>
            <person name="Mock T."/>
            <person name="Neilson J.A."/>
            <person name="Onodera N.T."/>
            <person name="Poole A.M."/>
            <person name="Pritham E.J."/>
            <person name="Richards T.A."/>
            <person name="Rocap G."/>
            <person name="Roy S.W."/>
            <person name="Sarai C."/>
            <person name="Schaack S."/>
            <person name="Shirato S."/>
            <person name="Slamovits C.H."/>
            <person name="Spencer D.F."/>
            <person name="Suzuki S."/>
            <person name="Worden A.Z."/>
            <person name="Zauner S."/>
            <person name="Barry K."/>
            <person name="Bell C."/>
            <person name="Bharti A.K."/>
            <person name="Crow J.A."/>
            <person name="Grimwood J."/>
            <person name="Kramer R."/>
            <person name="Lindquist E."/>
            <person name="Lucas S."/>
            <person name="Salamov A."/>
            <person name="McFadden G.I."/>
            <person name="Lane C.E."/>
            <person name="Keeling P.J."/>
            <person name="Gray M.W."/>
            <person name="Grigoriev I.V."/>
            <person name="Archibald J.M."/>
        </authorList>
    </citation>
    <scope>NUCLEOTIDE SEQUENCE</scope>
    <source>
        <strain evidence="1 3">CCMP2712</strain>
    </source>
</reference>
<dbReference type="GeneID" id="17291992"/>
<organism evidence="1">
    <name type="scientific">Guillardia theta (strain CCMP2712)</name>
    <name type="common">Cryptophyte</name>
    <dbReference type="NCBI Taxonomy" id="905079"/>
    <lineage>
        <taxon>Eukaryota</taxon>
        <taxon>Cryptophyceae</taxon>
        <taxon>Pyrenomonadales</taxon>
        <taxon>Geminigeraceae</taxon>
        <taxon>Guillardia</taxon>
    </lineage>
</organism>
<keyword evidence="3" id="KW-1185">Reference proteome</keyword>
<evidence type="ECO:0000313" key="2">
    <source>
        <dbReference type="EnsemblProtists" id="EKX35219"/>
    </source>
</evidence>
<dbReference type="EnsemblProtists" id="EKX35219">
    <property type="protein sequence ID" value="EKX35219"/>
    <property type="gene ID" value="GUITHDRAFT_146628"/>
</dbReference>
<gene>
    <name evidence="1" type="ORF">GUITHDRAFT_146628</name>
</gene>
<accession>L1IH22</accession>
<dbReference type="HOGENOM" id="CLU_1457096_0_0_1"/>
<dbReference type="PaxDb" id="55529-EKX35219"/>
<sequence>MTLHFNKTCFFGVVLSDKTWRAQDLSFSLPQGTTLATCPPDIIDHLQTLHVPEVMKAFHVGALGREGYKTGGDAIVALPSIDMFCFGLFLFHAVTGSPQGTRAEELGPPASIDQLRRYCRQLPLPQEAMREFDGSYAKEIERRRILSSASLQTAASIRNQALKNAVRSMPPRMREVLLQSAQTALE</sequence>
<name>L1IH22_GUITC</name>
<reference evidence="2" key="3">
    <citation type="submission" date="2015-06" db="UniProtKB">
        <authorList>
            <consortium name="EnsemblProtists"/>
        </authorList>
    </citation>
    <scope>IDENTIFICATION</scope>
</reference>
<evidence type="ECO:0000313" key="3">
    <source>
        <dbReference type="Proteomes" id="UP000011087"/>
    </source>
</evidence>
<dbReference type="EMBL" id="JH993094">
    <property type="protein sequence ID" value="EKX35219.1"/>
    <property type="molecule type" value="Genomic_DNA"/>
</dbReference>
<dbReference type="Proteomes" id="UP000011087">
    <property type="component" value="Unassembled WGS sequence"/>
</dbReference>